<accession>A0A7W9WB23</accession>
<dbReference type="SUPFAM" id="SSF46689">
    <property type="entry name" value="Homeodomain-like"/>
    <property type="match status" value="1"/>
</dbReference>
<dbReference type="PANTHER" id="PTHR43280:SF32">
    <property type="entry name" value="TRANSCRIPTIONAL REGULATORY PROTEIN"/>
    <property type="match status" value="1"/>
</dbReference>
<reference evidence="5 6" key="1">
    <citation type="submission" date="2020-08" db="EMBL/GenBank/DDBJ databases">
        <title>Genomic Encyclopedia of Type Strains, Phase IV (KMG-IV): sequencing the most valuable type-strain genomes for metagenomic binning, comparative biology and taxonomic classification.</title>
        <authorList>
            <person name="Goeker M."/>
        </authorList>
    </citation>
    <scope>NUCLEOTIDE SEQUENCE [LARGE SCALE GENOMIC DNA]</scope>
    <source>
        <strain evidence="5 6">DSM 26718</strain>
    </source>
</reference>
<evidence type="ECO:0000259" key="4">
    <source>
        <dbReference type="PROSITE" id="PS01124"/>
    </source>
</evidence>
<evidence type="ECO:0000256" key="2">
    <source>
        <dbReference type="ARBA" id="ARBA00023125"/>
    </source>
</evidence>
<dbReference type="RefSeq" id="WP_183402482.1">
    <property type="nucleotide sequence ID" value="NZ_JACHGG010000001.1"/>
</dbReference>
<dbReference type="Proteomes" id="UP000532746">
    <property type="component" value="Unassembled WGS sequence"/>
</dbReference>
<organism evidence="5 6">
    <name type="scientific">Hymenobacter luteus</name>
    <dbReference type="NCBI Taxonomy" id="1411122"/>
    <lineage>
        <taxon>Bacteria</taxon>
        <taxon>Pseudomonadati</taxon>
        <taxon>Bacteroidota</taxon>
        <taxon>Cytophagia</taxon>
        <taxon>Cytophagales</taxon>
        <taxon>Hymenobacteraceae</taxon>
        <taxon>Hymenobacter</taxon>
    </lineage>
</organism>
<dbReference type="InterPro" id="IPR018060">
    <property type="entry name" value="HTH_AraC"/>
</dbReference>
<keyword evidence="3" id="KW-0804">Transcription</keyword>
<dbReference type="PROSITE" id="PS01124">
    <property type="entry name" value="HTH_ARAC_FAMILY_2"/>
    <property type="match status" value="1"/>
</dbReference>
<feature type="domain" description="HTH araC/xylS-type" evidence="4">
    <location>
        <begin position="190"/>
        <end position="288"/>
    </location>
</feature>
<dbReference type="GO" id="GO:0003700">
    <property type="term" value="F:DNA-binding transcription factor activity"/>
    <property type="evidence" value="ECO:0007669"/>
    <property type="project" value="InterPro"/>
</dbReference>
<keyword evidence="6" id="KW-1185">Reference proteome</keyword>
<evidence type="ECO:0000313" key="6">
    <source>
        <dbReference type="Proteomes" id="UP000532746"/>
    </source>
</evidence>
<keyword evidence="2 5" id="KW-0238">DNA-binding</keyword>
<name>A0A7W9WB23_9BACT</name>
<dbReference type="InterPro" id="IPR037923">
    <property type="entry name" value="HTH-like"/>
</dbReference>
<keyword evidence="1" id="KW-0805">Transcription regulation</keyword>
<evidence type="ECO:0000256" key="3">
    <source>
        <dbReference type="ARBA" id="ARBA00023163"/>
    </source>
</evidence>
<dbReference type="InterPro" id="IPR003313">
    <property type="entry name" value="AraC-bd"/>
</dbReference>
<dbReference type="Pfam" id="PF02311">
    <property type="entry name" value="AraC_binding"/>
    <property type="match status" value="1"/>
</dbReference>
<dbReference type="PRINTS" id="PR00032">
    <property type="entry name" value="HTHARAC"/>
</dbReference>
<dbReference type="AlphaFoldDB" id="A0A7W9WB23"/>
<dbReference type="Gene3D" id="1.10.10.60">
    <property type="entry name" value="Homeodomain-like"/>
    <property type="match status" value="1"/>
</dbReference>
<comment type="caution">
    <text evidence="5">The sequence shown here is derived from an EMBL/GenBank/DDBJ whole genome shotgun (WGS) entry which is preliminary data.</text>
</comment>
<dbReference type="InterPro" id="IPR020449">
    <property type="entry name" value="Tscrpt_reg_AraC-type_HTH"/>
</dbReference>
<dbReference type="InterPro" id="IPR009057">
    <property type="entry name" value="Homeodomain-like_sf"/>
</dbReference>
<proteinExistence type="predicted"/>
<protein>
    <submittedName>
        <fullName evidence="5">AraC-like DNA-binding protein</fullName>
    </submittedName>
</protein>
<dbReference type="Pfam" id="PF12833">
    <property type="entry name" value="HTH_18"/>
    <property type="match status" value="1"/>
</dbReference>
<dbReference type="EMBL" id="JACHGG010000001">
    <property type="protein sequence ID" value="MBB6057232.1"/>
    <property type="molecule type" value="Genomic_DNA"/>
</dbReference>
<dbReference type="SUPFAM" id="SSF51215">
    <property type="entry name" value="Regulatory protein AraC"/>
    <property type="match status" value="1"/>
</dbReference>
<dbReference type="PANTHER" id="PTHR43280">
    <property type="entry name" value="ARAC-FAMILY TRANSCRIPTIONAL REGULATOR"/>
    <property type="match status" value="1"/>
</dbReference>
<sequence>MQPPHLPVLTLDSFPQQRPRPWYLEQLARHVANFPGTSRPHAHDFYLLLYVTQGQGTHTIDLVTYDLQPGSLFFMTPGQVHHWQLSEGAQGYVVLFEADFYLARYPGGRLYEYPFFNHFHAPVLQLGSSEAELLPLFERMWQEHTTPAPQQDEVFRSYLHICLELAARHYPTPVPQPAGGEPRHAQQLLREFGALLNQRFRTQREVQHYADLLHVSPNHLNALCRRHLGKTASALVQERVLMEARRLLRHTSATVAQVADTLGFDDASYFGRYFRKHTGQTPEGFRYGGDEGMR</sequence>
<dbReference type="Gene3D" id="2.60.120.10">
    <property type="entry name" value="Jelly Rolls"/>
    <property type="match status" value="1"/>
</dbReference>
<dbReference type="InterPro" id="IPR014710">
    <property type="entry name" value="RmlC-like_jellyroll"/>
</dbReference>
<dbReference type="GO" id="GO:0043565">
    <property type="term" value="F:sequence-specific DNA binding"/>
    <property type="evidence" value="ECO:0007669"/>
    <property type="project" value="InterPro"/>
</dbReference>
<dbReference type="SMART" id="SM00342">
    <property type="entry name" value="HTH_ARAC"/>
    <property type="match status" value="1"/>
</dbReference>
<evidence type="ECO:0000313" key="5">
    <source>
        <dbReference type="EMBL" id="MBB6057232.1"/>
    </source>
</evidence>
<evidence type="ECO:0000256" key="1">
    <source>
        <dbReference type="ARBA" id="ARBA00023015"/>
    </source>
</evidence>
<gene>
    <name evidence="5" type="ORF">HNQ93_000062</name>
</gene>